<evidence type="ECO:0000259" key="6">
    <source>
        <dbReference type="SMART" id="SM00849"/>
    </source>
</evidence>
<reference evidence="8" key="1">
    <citation type="journal article" date="2020" name="MBio">
        <title>Horizontal gene transfer to a defensive symbiont with a reduced genome amongst a multipartite beetle microbiome.</title>
        <authorList>
            <person name="Waterworth S.C."/>
            <person name="Florez L.V."/>
            <person name="Rees E.R."/>
            <person name="Hertweck C."/>
            <person name="Kaltenpoth M."/>
            <person name="Kwan J.C."/>
        </authorList>
    </citation>
    <scope>NUCLEOTIDE SEQUENCE [LARGE SCALE GENOMIC DNA]</scope>
</reference>
<dbReference type="PANTHER" id="PTHR42978:SF6">
    <property type="entry name" value="QUORUM-QUENCHING LACTONASE YTNP-RELATED"/>
    <property type="match status" value="1"/>
</dbReference>
<evidence type="ECO:0000256" key="1">
    <source>
        <dbReference type="ARBA" id="ARBA00007749"/>
    </source>
</evidence>
<dbReference type="Pfam" id="PF00753">
    <property type="entry name" value="Lactamase_B"/>
    <property type="match status" value="1"/>
</dbReference>
<dbReference type="Proteomes" id="UP000462435">
    <property type="component" value="Unassembled WGS sequence"/>
</dbReference>
<evidence type="ECO:0000313" key="7">
    <source>
        <dbReference type="EMBL" id="KAF1048035.1"/>
    </source>
</evidence>
<comment type="caution">
    <text evidence="7">The sequence shown here is derived from an EMBL/GenBank/DDBJ whole genome shotgun (WGS) entry which is preliminary data.</text>
</comment>
<organism evidence="7 8">
    <name type="scientific">Herbaspirillum frisingense</name>
    <dbReference type="NCBI Taxonomy" id="92645"/>
    <lineage>
        <taxon>Bacteria</taxon>
        <taxon>Pseudomonadati</taxon>
        <taxon>Pseudomonadota</taxon>
        <taxon>Betaproteobacteria</taxon>
        <taxon>Burkholderiales</taxon>
        <taxon>Oxalobacteraceae</taxon>
        <taxon>Herbaspirillum</taxon>
    </lineage>
</organism>
<dbReference type="InterPro" id="IPR036866">
    <property type="entry name" value="RibonucZ/Hydroxyglut_hydro"/>
</dbReference>
<evidence type="ECO:0000256" key="4">
    <source>
        <dbReference type="ARBA" id="ARBA00022833"/>
    </source>
</evidence>
<dbReference type="GO" id="GO:0046872">
    <property type="term" value="F:metal ion binding"/>
    <property type="evidence" value="ECO:0007669"/>
    <property type="project" value="UniProtKB-KW"/>
</dbReference>
<dbReference type="GO" id="GO:0016787">
    <property type="term" value="F:hydrolase activity"/>
    <property type="evidence" value="ECO:0007669"/>
    <property type="project" value="UniProtKB-KW"/>
</dbReference>
<evidence type="ECO:0000256" key="2">
    <source>
        <dbReference type="ARBA" id="ARBA00022723"/>
    </source>
</evidence>
<proteinExistence type="inferred from homology"/>
<dbReference type="InterPro" id="IPR051013">
    <property type="entry name" value="MBL_superfamily_lactonases"/>
</dbReference>
<feature type="domain" description="Metallo-beta-lactamase" evidence="6">
    <location>
        <begin position="94"/>
        <end position="303"/>
    </location>
</feature>
<keyword evidence="2" id="KW-0479">Metal-binding</keyword>
<keyword evidence="3" id="KW-0378">Hydrolase</keyword>
<dbReference type="AlphaFoldDB" id="A0A7V8JW32"/>
<dbReference type="SUPFAM" id="SSF56281">
    <property type="entry name" value="Metallo-hydrolase/oxidoreductase"/>
    <property type="match status" value="1"/>
</dbReference>
<dbReference type="SMART" id="SM00849">
    <property type="entry name" value="Lactamase_B"/>
    <property type="match status" value="1"/>
</dbReference>
<comment type="similarity">
    <text evidence="1">Belongs to the metallo-beta-lactamase superfamily.</text>
</comment>
<feature type="signal peptide" evidence="5">
    <location>
        <begin position="1"/>
        <end position="32"/>
    </location>
</feature>
<evidence type="ECO:0000256" key="5">
    <source>
        <dbReference type="SAM" id="SignalP"/>
    </source>
</evidence>
<gene>
    <name evidence="7" type="primary">ytnP</name>
    <name evidence="7" type="ORF">GAK35_00455</name>
</gene>
<dbReference type="InterPro" id="IPR001279">
    <property type="entry name" value="Metallo-B-lactamas"/>
</dbReference>
<dbReference type="PANTHER" id="PTHR42978">
    <property type="entry name" value="QUORUM-QUENCHING LACTONASE YTNP-RELATED-RELATED"/>
    <property type="match status" value="1"/>
</dbReference>
<feature type="chain" id="PRO_5031120123" evidence="5">
    <location>
        <begin position="33"/>
        <end position="330"/>
    </location>
</feature>
<keyword evidence="4" id="KW-0862">Zinc</keyword>
<sequence>MTCQTPLPRRLALRALYTLLAITLLLQCAAHAAAPLARTPAPGFYRFMLGGFEITALNDGTLGLPVAQFLTNTTPEKINQALADHYLESPLETSYNAFLVNTGTRLILIDTGAGNLFGPRLGKLAANLKASGYTPSQVDEIDITHMHGDHIGGLTTDETMNFPNAIVRVNRRELDYWLSEANMAKAPEGNRGDQKGSYRRAMAIMAPYIKAGRVRPFEGEAELSPGIRAYQSAGHTSGHVGYLIESQGERLMVVGDIIHVATIQFEDPTVTIAFDSDSRQAEQERIKEFTRIADDGLLFAAAHVPFPGLGRLRTKGHGFQWIPVNYSAGQ</sequence>
<name>A0A7V8JW32_9BURK</name>
<keyword evidence="5" id="KW-0732">Signal</keyword>
<dbReference type="Gene3D" id="3.60.15.10">
    <property type="entry name" value="Ribonuclease Z/Hydroxyacylglutathione hydrolase-like"/>
    <property type="match status" value="1"/>
</dbReference>
<evidence type="ECO:0000313" key="8">
    <source>
        <dbReference type="Proteomes" id="UP000462435"/>
    </source>
</evidence>
<evidence type="ECO:0000256" key="3">
    <source>
        <dbReference type="ARBA" id="ARBA00022801"/>
    </source>
</evidence>
<dbReference type="CDD" id="cd07720">
    <property type="entry name" value="OPHC2-like_MBL-fold"/>
    <property type="match status" value="1"/>
</dbReference>
<protein>
    <submittedName>
        <fullName evidence="7">Putative quorum-quenching lactonase YtnP</fullName>
    </submittedName>
</protein>
<dbReference type="EMBL" id="WNDX01000007">
    <property type="protein sequence ID" value="KAF1048035.1"/>
    <property type="molecule type" value="Genomic_DNA"/>
</dbReference>
<accession>A0A7V8JW32</accession>